<reference evidence="1 2" key="1">
    <citation type="journal article" date="2019" name="Nat. Ecol. Evol.">
        <title>Megaphylogeny resolves global patterns of mushroom evolution.</title>
        <authorList>
            <person name="Varga T."/>
            <person name="Krizsan K."/>
            <person name="Foldi C."/>
            <person name="Dima B."/>
            <person name="Sanchez-Garcia M."/>
            <person name="Sanchez-Ramirez S."/>
            <person name="Szollosi G.J."/>
            <person name="Szarkandi J.G."/>
            <person name="Papp V."/>
            <person name="Albert L."/>
            <person name="Andreopoulos W."/>
            <person name="Angelini C."/>
            <person name="Antonin V."/>
            <person name="Barry K.W."/>
            <person name="Bougher N.L."/>
            <person name="Buchanan P."/>
            <person name="Buyck B."/>
            <person name="Bense V."/>
            <person name="Catcheside P."/>
            <person name="Chovatia M."/>
            <person name="Cooper J."/>
            <person name="Damon W."/>
            <person name="Desjardin D."/>
            <person name="Finy P."/>
            <person name="Geml J."/>
            <person name="Haridas S."/>
            <person name="Hughes K."/>
            <person name="Justo A."/>
            <person name="Karasinski D."/>
            <person name="Kautmanova I."/>
            <person name="Kiss B."/>
            <person name="Kocsube S."/>
            <person name="Kotiranta H."/>
            <person name="LaButti K.M."/>
            <person name="Lechner B.E."/>
            <person name="Liimatainen K."/>
            <person name="Lipzen A."/>
            <person name="Lukacs Z."/>
            <person name="Mihaltcheva S."/>
            <person name="Morgado L.N."/>
            <person name="Niskanen T."/>
            <person name="Noordeloos M.E."/>
            <person name="Ohm R.A."/>
            <person name="Ortiz-Santana B."/>
            <person name="Ovrebo C."/>
            <person name="Racz N."/>
            <person name="Riley R."/>
            <person name="Savchenko A."/>
            <person name="Shiryaev A."/>
            <person name="Soop K."/>
            <person name="Spirin V."/>
            <person name="Szebenyi C."/>
            <person name="Tomsovsky M."/>
            <person name="Tulloss R.E."/>
            <person name="Uehling J."/>
            <person name="Grigoriev I.V."/>
            <person name="Vagvolgyi C."/>
            <person name="Papp T."/>
            <person name="Martin F.M."/>
            <person name="Miettinen O."/>
            <person name="Hibbett D.S."/>
            <person name="Nagy L.G."/>
        </authorList>
    </citation>
    <scope>NUCLEOTIDE SEQUENCE [LARGE SCALE GENOMIC DNA]</scope>
    <source>
        <strain evidence="1 2">CBS 166.37</strain>
    </source>
</reference>
<accession>A0A5C3LHH9</accession>
<dbReference type="Proteomes" id="UP000308652">
    <property type="component" value="Unassembled WGS sequence"/>
</dbReference>
<evidence type="ECO:0000313" key="1">
    <source>
        <dbReference type="EMBL" id="TFK31643.1"/>
    </source>
</evidence>
<sequence>MFYRLICSALTVQLTSIIFTVLLPSAPRAVLKIFSKLFYCKCTSDSYFFILQPFRQYTTRYDILYVFLPTCMRYHPPVVRYTPTHCVQSSHSRSQRPNSFPCTADHLAHIASSAIFLLINC</sequence>
<dbReference type="AlphaFoldDB" id="A0A5C3LHH9"/>
<organism evidence="1 2">
    <name type="scientific">Crucibulum laeve</name>
    <dbReference type="NCBI Taxonomy" id="68775"/>
    <lineage>
        <taxon>Eukaryota</taxon>
        <taxon>Fungi</taxon>
        <taxon>Dikarya</taxon>
        <taxon>Basidiomycota</taxon>
        <taxon>Agaricomycotina</taxon>
        <taxon>Agaricomycetes</taxon>
        <taxon>Agaricomycetidae</taxon>
        <taxon>Agaricales</taxon>
        <taxon>Agaricineae</taxon>
        <taxon>Nidulariaceae</taxon>
        <taxon>Crucibulum</taxon>
    </lineage>
</organism>
<evidence type="ECO:0000313" key="2">
    <source>
        <dbReference type="Proteomes" id="UP000308652"/>
    </source>
</evidence>
<gene>
    <name evidence="1" type="ORF">BDQ12DRAFT_693790</name>
</gene>
<keyword evidence="2" id="KW-1185">Reference proteome</keyword>
<proteinExistence type="predicted"/>
<name>A0A5C3LHH9_9AGAR</name>
<dbReference type="EMBL" id="ML213723">
    <property type="protein sequence ID" value="TFK31643.1"/>
    <property type="molecule type" value="Genomic_DNA"/>
</dbReference>
<protein>
    <submittedName>
        <fullName evidence="1">Uncharacterized protein</fullName>
    </submittedName>
</protein>